<keyword evidence="10" id="KW-1185">Reference proteome</keyword>
<dbReference type="Proteomes" id="UP000184510">
    <property type="component" value="Unassembled WGS sequence"/>
</dbReference>
<evidence type="ECO:0000313" key="10">
    <source>
        <dbReference type="Proteomes" id="UP000184510"/>
    </source>
</evidence>
<dbReference type="PANTHER" id="PTHR33932">
    <property type="entry name" value="NA(+)/H(+) ANTIPORTER SUBUNIT B"/>
    <property type="match status" value="1"/>
</dbReference>
<dbReference type="STRING" id="1123071.SAMN02745181_0815"/>
<proteinExistence type="inferred from homology"/>
<feature type="transmembrane region" description="Helical" evidence="7">
    <location>
        <begin position="118"/>
        <end position="137"/>
    </location>
</feature>
<comment type="subcellular location">
    <subcellularLocation>
        <location evidence="1">Cell membrane</location>
        <topology evidence="1">Multi-pass membrane protein</topology>
    </subcellularLocation>
</comment>
<evidence type="ECO:0000256" key="4">
    <source>
        <dbReference type="ARBA" id="ARBA00022692"/>
    </source>
</evidence>
<keyword evidence="6 7" id="KW-0472">Membrane</keyword>
<dbReference type="InterPro" id="IPR050622">
    <property type="entry name" value="CPA3_antiporter_subunitB"/>
</dbReference>
<feature type="transmembrane region" description="Helical" evidence="7">
    <location>
        <begin position="64"/>
        <end position="86"/>
    </location>
</feature>
<name>A0A1M6DRG5_9BACT</name>
<dbReference type="EMBL" id="FQYR01000002">
    <property type="protein sequence ID" value="SHI75844.1"/>
    <property type="molecule type" value="Genomic_DNA"/>
</dbReference>
<reference evidence="9 10" key="1">
    <citation type="submission" date="2016-11" db="EMBL/GenBank/DDBJ databases">
        <authorList>
            <person name="Jaros S."/>
            <person name="Januszkiewicz K."/>
            <person name="Wedrychowicz H."/>
        </authorList>
    </citation>
    <scope>NUCLEOTIDE SEQUENCE [LARGE SCALE GENOMIC DNA]</scope>
    <source>
        <strain evidence="9 10">DSM 18772</strain>
    </source>
</reference>
<evidence type="ECO:0000256" key="6">
    <source>
        <dbReference type="ARBA" id="ARBA00023136"/>
    </source>
</evidence>
<accession>A0A1M6DRG5</accession>
<protein>
    <submittedName>
        <fullName evidence="9">Multisubunit sodium/proton antiporter, MrpB subunit</fullName>
    </submittedName>
</protein>
<feature type="domain" description="Na+/H+ antiporter MnhB subunit-related protein" evidence="8">
    <location>
        <begin position="5"/>
        <end position="129"/>
    </location>
</feature>
<evidence type="ECO:0000313" key="9">
    <source>
        <dbReference type="EMBL" id="SHI75844.1"/>
    </source>
</evidence>
<dbReference type="RefSeq" id="WP_143158194.1">
    <property type="nucleotide sequence ID" value="NZ_FQYR01000002.1"/>
</dbReference>
<feature type="transmembrane region" description="Helical" evidence="7">
    <location>
        <begin position="35"/>
        <end position="52"/>
    </location>
</feature>
<keyword evidence="3" id="KW-1003">Cell membrane</keyword>
<evidence type="ECO:0000256" key="2">
    <source>
        <dbReference type="ARBA" id="ARBA00009425"/>
    </source>
</evidence>
<dbReference type="InterPro" id="IPR007182">
    <property type="entry name" value="MnhB"/>
</dbReference>
<dbReference type="InParanoid" id="A0A1M6DRG5"/>
<dbReference type="GO" id="GO:0005886">
    <property type="term" value="C:plasma membrane"/>
    <property type="evidence" value="ECO:0007669"/>
    <property type="project" value="UniProtKB-SubCell"/>
</dbReference>
<sequence>MHSTILSLSTRYLAPLLIGLSLIVLYRGHNMPGGGFIGGLIAASAVLLRSLAIKWDAAKKTIPLPPTVLMSVGLMLAMASGLPALIDGDSFLTSRWLPTFTVPLLGDVKLGTPLLFDVGVYFTVIGFTLKCAIALATESDS</sequence>
<dbReference type="OrthoDB" id="9798859at2"/>
<organism evidence="9 10">
    <name type="scientific">Rubritalea squalenifaciens DSM 18772</name>
    <dbReference type="NCBI Taxonomy" id="1123071"/>
    <lineage>
        <taxon>Bacteria</taxon>
        <taxon>Pseudomonadati</taxon>
        <taxon>Verrucomicrobiota</taxon>
        <taxon>Verrucomicrobiia</taxon>
        <taxon>Verrucomicrobiales</taxon>
        <taxon>Rubritaleaceae</taxon>
        <taxon>Rubritalea</taxon>
    </lineage>
</organism>
<keyword evidence="5 7" id="KW-1133">Transmembrane helix</keyword>
<evidence type="ECO:0000259" key="8">
    <source>
        <dbReference type="Pfam" id="PF04039"/>
    </source>
</evidence>
<dbReference type="PANTHER" id="PTHR33932:SF4">
    <property type="entry name" value="NA(+)_H(+) ANTIPORTER SUBUNIT B"/>
    <property type="match status" value="1"/>
</dbReference>
<evidence type="ECO:0000256" key="3">
    <source>
        <dbReference type="ARBA" id="ARBA00022475"/>
    </source>
</evidence>
<keyword evidence="4 7" id="KW-0812">Transmembrane</keyword>
<dbReference type="AlphaFoldDB" id="A0A1M6DRG5"/>
<evidence type="ECO:0000256" key="5">
    <source>
        <dbReference type="ARBA" id="ARBA00022989"/>
    </source>
</evidence>
<comment type="similarity">
    <text evidence="2">Belongs to the CPA3 antiporters (TC 2.A.63) subunit B family.</text>
</comment>
<dbReference type="Pfam" id="PF04039">
    <property type="entry name" value="MnhB"/>
    <property type="match status" value="1"/>
</dbReference>
<evidence type="ECO:0000256" key="7">
    <source>
        <dbReference type="SAM" id="Phobius"/>
    </source>
</evidence>
<feature type="transmembrane region" description="Helical" evidence="7">
    <location>
        <begin position="12"/>
        <end position="29"/>
    </location>
</feature>
<gene>
    <name evidence="9" type="ORF">SAMN02745181_0815</name>
</gene>
<evidence type="ECO:0000256" key="1">
    <source>
        <dbReference type="ARBA" id="ARBA00004651"/>
    </source>
</evidence>